<keyword evidence="2 7" id="KW-0813">Transport</keyword>
<keyword evidence="5 7" id="KW-1133">Transmembrane helix</keyword>
<evidence type="ECO:0000256" key="8">
    <source>
        <dbReference type="SAM" id="MobiDB-lite"/>
    </source>
</evidence>
<keyword evidence="3 7" id="KW-0592">Phosphate transport</keyword>
<feature type="transmembrane region" description="Helical" evidence="7">
    <location>
        <begin position="566"/>
        <end position="592"/>
    </location>
</feature>
<evidence type="ECO:0000256" key="5">
    <source>
        <dbReference type="ARBA" id="ARBA00022989"/>
    </source>
</evidence>
<evidence type="ECO:0000256" key="6">
    <source>
        <dbReference type="ARBA" id="ARBA00023136"/>
    </source>
</evidence>
<name>A0A0H1BTQ5_9EURO</name>
<comment type="similarity">
    <text evidence="7">Belongs to the inorganic phosphate transporter (PiT) (TC 2.A.20) family.</text>
</comment>
<evidence type="ECO:0000256" key="4">
    <source>
        <dbReference type="ARBA" id="ARBA00022692"/>
    </source>
</evidence>
<comment type="function">
    <text evidence="7">Sodium-phosphate symporter.</text>
</comment>
<evidence type="ECO:0000313" key="9">
    <source>
        <dbReference type="EMBL" id="KLJ12461.1"/>
    </source>
</evidence>
<dbReference type="PANTHER" id="PTHR11101">
    <property type="entry name" value="PHOSPHATE TRANSPORTER"/>
    <property type="match status" value="1"/>
</dbReference>
<feature type="region of interest" description="Disordered" evidence="8">
    <location>
        <begin position="288"/>
        <end position="317"/>
    </location>
</feature>
<feature type="transmembrane region" description="Helical" evidence="7">
    <location>
        <begin position="217"/>
        <end position="241"/>
    </location>
</feature>
<feature type="transmembrane region" description="Helical" evidence="7">
    <location>
        <begin position="84"/>
        <end position="104"/>
    </location>
</feature>
<comment type="caution">
    <text evidence="9">The sequence shown here is derived from an EMBL/GenBank/DDBJ whole genome shotgun (WGS) entry which is preliminary data.</text>
</comment>
<comment type="subcellular location">
    <subcellularLocation>
        <location evidence="1 7">Membrane</location>
        <topology evidence="1 7">Multi-pass membrane protein</topology>
    </subcellularLocation>
</comment>
<gene>
    <name evidence="9" type="ORF">EMPG_12509</name>
</gene>
<sequence>MVLNNYTYIFAIGTFFAILDAYNNGANDVANAWATSVSSRSVSYRQAMVFGTIFEMLGAITVGARTADTIKNGIIPNSAFRENAGVQMLAFTCALAAASSWVMWCTRHSAHVSSTYSLVSAVAGVGVATVGASSVQWGWNNGKGLGAIFAGLAMAPAISAGFAATIFMLIKLVVHIRKTPVPWAVYSSPFFFLIAGTVCTLSIIYKGSPNLGLNKKPGWFIAAVSLGTGAGLSILSAIFFVPFVHGKVIRRDHGIKWWMFILGPTLFNRRSPAVADMANVPNYAVVQENPETKPSPSPCSPEYDPKANGGTASPIEGKALASGETTQLTYKELIAEGKDKLHAKLRTNRGPLGWAMRTLHDNPLGSGQIYETHNIKIMAKRIPAMIVCGALYGIHYDIHAAQTGISGTPEGRRMQRVYSHAKKYPNEVEHTYSFVQVLTACTASFAHGANDIGNSVGPWAVIYSAWSTGNAAASKAAVPVWQLAVLSLSISLGLVTYGYNIMKVMGNKITYHSPSRGCSMEMGAAITVLIFSQFSLPVSTSMCITGATVGVGLCNGTLKAVNWQRVGLLLLSWIATIPIAGTLGGILMSLVLNAPHFL</sequence>
<evidence type="ECO:0000313" key="10">
    <source>
        <dbReference type="Proteomes" id="UP000053573"/>
    </source>
</evidence>
<protein>
    <recommendedName>
        <fullName evidence="7">Phosphate transporter</fullName>
    </recommendedName>
</protein>
<accession>A0A0H1BTQ5</accession>
<feature type="transmembrane region" description="Helical" evidence="7">
    <location>
        <begin position="181"/>
        <end position="205"/>
    </location>
</feature>
<dbReference type="Proteomes" id="UP000053573">
    <property type="component" value="Unassembled WGS sequence"/>
</dbReference>
<evidence type="ECO:0000256" key="3">
    <source>
        <dbReference type="ARBA" id="ARBA00022592"/>
    </source>
</evidence>
<feature type="transmembrane region" description="Helical" evidence="7">
    <location>
        <begin position="145"/>
        <end position="169"/>
    </location>
</feature>
<dbReference type="OrthoDB" id="260807at2759"/>
<dbReference type="STRING" id="2060906.A0A0H1BTQ5"/>
<dbReference type="GO" id="GO:0035435">
    <property type="term" value="P:phosphate ion transmembrane transport"/>
    <property type="evidence" value="ECO:0007669"/>
    <property type="project" value="TreeGrafter"/>
</dbReference>
<evidence type="ECO:0000256" key="1">
    <source>
        <dbReference type="ARBA" id="ARBA00004141"/>
    </source>
</evidence>
<proteinExistence type="inferred from homology"/>
<keyword evidence="4 7" id="KW-0812">Transmembrane</keyword>
<reference evidence="10" key="1">
    <citation type="journal article" date="2015" name="PLoS Genet.">
        <title>The dynamic genome and transcriptome of the human fungal pathogen Blastomyces and close relative Emmonsia.</title>
        <authorList>
            <person name="Munoz J.F."/>
            <person name="Gauthier G.M."/>
            <person name="Desjardins C.A."/>
            <person name="Gallo J.E."/>
            <person name="Holder J."/>
            <person name="Sullivan T.D."/>
            <person name="Marty A.J."/>
            <person name="Carmen J.C."/>
            <person name="Chen Z."/>
            <person name="Ding L."/>
            <person name="Gujja S."/>
            <person name="Magrini V."/>
            <person name="Misas E."/>
            <person name="Mitreva M."/>
            <person name="Priest M."/>
            <person name="Saif S."/>
            <person name="Whiston E.A."/>
            <person name="Young S."/>
            <person name="Zeng Q."/>
            <person name="Goldman W.E."/>
            <person name="Mardis E.R."/>
            <person name="Taylor J.W."/>
            <person name="McEwen J.G."/>
            <person name="Clay O.K."/>
            <person name="Klein B.S."/>
            <person name="Cuomo C.A."/>
        </authorList>
    </citation>
    <scope>NUCLEOTIDE SEQUENCE [LARGE SCALE GENOMIC DNA]</scope>
    <source>
        <strain evidence="10">UAMH 139</strain>
    </source>
</reference>
<dbReference type="Pfam" id="PF01384">
    <property type="entry name" value="PHO4"/>
    <property type="match status" value="1"/>
</dbReference>
<dbReference type="EMBL" id="LDEV01000897">
    <property type="protein sequence ID" value="KLJ12461.1"/>
    <property type="molecule type" value="Genomic_DNA"/>
</dbReference>
<keyword evidence="10" id="KW-1185">Reference proteome</keyword>
<feature type="transmembrane region" description="Helical" evidence="7">
    <location>
        <begin position="522"/>
        <end position="554"/>
    </location>
</feature>
<dbReference type="InterPro" id="IPR001204">
    <property type="entry name" value="Phos_transporter"/>
</dbReference>
<dbReference type="GO" id="GO:0016020">
    <property type="term" value="C:membrane"/>
    <property type="evidence" value="ECO:0007669"/>
    <property type="project" value="UniProtKB-SubCell"/>
</dbReference>
<feature type="transmembrane region" description="Helical" evidence="7">
    <location>
        <begin position="6"/>
        <end position="23"/>
    </location>
</feature>
<feature type="transmembrane region" description="Helical" evidence="7">
    <location>
        <begin position="44"/>
        <end position="64"/>
    </location>
</feature>
<dbReference type="GO" id="GO:0005315">
    <property type="term" value="F:phosphate transmembrane transporter activity"/>
    <property type="evidence" value="ECO:0007669"/>
    <property type="project" value="InterPro"/>
</dbReference>
<evidence type="ECO:0000256" key="7">
    <source>
        <dbReference type="RuleBase" id="RU363058"/>
    </source>
</evidence>
<dbReference type="PANTHER" id="PTHR11101:SF57">
    <property type="entry name" value="PHOSPHATE TRANSPORTER"/>
    <property type="match status" value="1"/>
</dbReference>
<feature type="transmembrane region" description="Helical" evidence="7">
    <location>
        <begin position="483"/>
        <end position="502"/>
    </location>
</feature>
<organism evidence="9 10">
    <name type="scientific">Blastomyces silverae</name>
    <dbReference type="NCBI Taxonomy" id="2060906"/>
    <lineage>
        <taxon>Eukaryota</taxon>
        <taxon>Fungi</taxon>
        <taxon>Dikarya</taxon>
        <taxon>Ascomycota</taxon>
        <taxon>Pezizomycotina</taxon>
        <taxon>Eurotiomycetes</taxon>
        <taxon>Eurotiomycetidae</taxon>
        <taxon>Onygenales</taxon>
        <taxon>Ajellomycetaceae</taxon>
        <taxon>Blastomyces</taxon>
    </lineage>
</organism>
<feature type="transmembrane region" description="Helical" evidence="7">
    <location>
        <begin position="116"/>
        <end position="139"/>
    </location>
</feature>
<evidence type="ECO:0000256" key="2">
    <source>
        <dbReference type="ARBA" id="ARBA00022448"/>
    </source>
</evidence>
<keyword evidence="6 7" id="KW-0472">Membrane</keyword>
<dbReference type="AlphaFoldDB" id="A0A0H1BTQ5"/>